<dbReference type="GO" id="GO:0022627">
    <property type="term" value="C:cytosolic small ribosomal subunit"/>
    <property type="evidence" value="ECO:0007669"/>
    <property type="project" value="TreeGrafter"/>
</dbReference>
<comment type="function">
    <text evidence="4">Binds as a heterodimer with protein bS6 to the central domain of the 16S rRNA, where it helps stabilize the platform of the 30S subunit.</text>
</comment>
<evidence type="ECO:0000256" key="3">
    <source>
        <dbReference type="ARBA" id="ARBA00023274"/>
    </source>
</evidence>
<dbReference type="GO" id="GO:0003735">
    <property type="term" value="F:structural constituent of ribosome"/>
    <property type="evidence" value="ECO:0007669"/>
    <property type="project" value="InterPro"/>
</dbReference>
<comment type="similarity">
    <text evidence="1 4 5">Belongs to the bacterial ribosomal protein bS18 family.</text>
</comment>
<proteinExistence type="inferred from homology"/>
<evidence type="ECO:0000313" key="6">
    <source>
        <dbReference type="EMBL" id="OGY23152.1"/>
    </source>
</evidence>
<dbReference type="GO" id="GO:0070181">
    <property type="term" value="F:small ribosomal subunit rRNA binding"/>
    <property type="evidence" value="ECO:0007669"/>
    <property type="project" value="TreeGrafter"/>
</dbReference>
<keyword evidence="4" id="KW-0699">rRNA-binding</keyword>
<keyword evidence="3 4" id="KW-0687">Ribonucleoprotein</keyword>
<dbReference type="AlphaFoldDB" id="A0A1G1W620"/>
<evidence type="ECO:0000256" key="4">
    <source>
        <dbReference type="HAMAP-Rule" id="MF_00270"/>
    </source>
</evidence>
<evidence type="ECO:0000313" key="7">
    <source>
        <dbReference type="Proteomes" id="UP000176631"/>
    </source>
</evidence>
<dbReference type="NCBIfam" id="TIGR00165">
    <property type="entry name" value="S18"/>
    <property type="match status" value="1"/>
</dbReference>
<dbReference type="PANTHER" id="PTHR13479">
    <property type="entry name" value="30S RIBOSOMAL PROTEIN S18"/>
    <property type="match status" value="1"/>
</dbReference>
<keyword evidence="4" id="KW-0694">RNA-binding</keyword>
<keyword evidence="2 4" id="KW-0689">Ribosomal protein</keyword>
<comment type="subunit">
    <text evidence="4">Part of the 30S ribosomal subunit. Forms a tight heterodimer with protein bS6.</text>
</comment>
<accession>A0A1G1W620</accession>
<name>A0A1G1W620_9BACT</name>
<dbReference type="HAMAP" id="MF_00270">
    <property type="entry name" value="Ribosomal_bS18"/>
    <property type="match status" value="1"/>
</dbReference>
<evidence type="ECO:0000256" key="2">
    <source>
        <dbReference type="ARBA" id="ARBA00022980"/>
    </source>
</evidence>
<dbReference type="PANTHER" id="PTHR13479:SF40">
    <property type="entry name" value="SMALL RIBOSOMAL SUBUNIT PROTEIN BS18M"/>
    <property type="match status" value="1"/>
</dbReference>
<dbReference type="PRINTS" id="PR00974">
    <property type="entry name" value="RIBOSOMALS18"/>
</dbReference>
<comment type="caution">
    <text evidence="6">The sequence shown here is derived from an EMBL/GenBank/DDBJ whole genome shotgun (WGS) entry which is preliminary data.</text>
</comment>
<organism evidence="6 7">
    <name type="scientific">Candidatus Woykebacteria bacterium RBG_13_40_15</name>
    <dbReference type="NCBI Taxonomy" id="1802593"/>
    <lineage>
        <taxon>Bacteria</taxon>
        <taxon>Candidatus Woykeibacteriota</taxon>
    </lineage>
</organism>
<dbReference type="Proteomes" id="UP000176631">
    <property type="component" value="Unassembled WGS sequence"/>
</dbReference>
<protein>
    <recommendedName>
        <fullName evidence="4">Small ribosomal subunit protein bS18</fullName>
    </recommendedName>
</protein>
<dbReference type="STRING" id="1802593.A2172_02115"/>
<dbReference type="Gene3D" id="4.10.640.10">
    <property type="entry name" value="Ribosomal protein S18"/>
    <property type="match status" value="1"/>
</dbReference>
<dbReference type="InterPro" id="IPR001648">
    <property type="entry name" value="Ribosomal_bS18"/>
</dbReference>
<dbReference type="Pfam" id="PF01084">
    <property type="entry name" value="Ribosomal_S18"/>
    <property type="match status" value="1"/>
</dbReference>
<dbReference type="SUPFAM" id="SSF46911">
    <property type="entry name" value="Ribosomal protein S18"/>
    <property type="match status" value="1"/>
</dbReference>
<dbReference type="GO" id="GO:0006412">
    <property type="term" value="P:translation"/>
    <property type="evidence" value="ECO:0007669"/>
    <property type="project" value="UniProtKB-UniRule"/>
</dbReference>
<reference evidence="6 7" key="1">
    <citation type="journal article" date="2016" name="Nat. Commun.">
        <title>Thousands of microbial genomes shed light on interconnected biogeochemical processes in an aquifer system.</title>
        <authorList>
            <person name="Anantharaman K."/>
            <person name="Brown C.T."/>
            <person name="Hug L.A."/>
            <person name="Sharon I."/>
            <person name="Castelle C.J."/>
            <person name="Probst A.J."/>
            <person name="Thomas B.C."/>
            <person name="Singh A."/>
            <person name="Wilkins M.J."/>
            <person name="Karaoz U."/>
            <person name="Brodie E.L."/>
            <person name="Williams K.H."/>
            <person name="Hubbard S.S."/>
            <person name="Banfield J.F."/>
        </authorList>
    </citation>
    <scope>NUCLEOTIDE SEQUENCE [LARGE SCALE GENOMIC DNA]</scope>
</reference>
<sequence>MVQTKYYVKKVCSFCKEKKEPDYKDVEAIKKFTTERGKILSRARSGVCAAHQKKLATSIKRARNLALLPFVPRI</sequence>
<dbReference type="EMBL" id="MHCP01000028">
    <property type="protein sequence ID" value="OGY23152.1"/>
    <property type="molecule type" value="Genomic_DNA"/>
</dbReference>
<dbReference type="InterPro" id="IPR036870">
    <property type="entry name" value="Ribosomal_bS18_sf"/>
</dbReference>
<gene>
    <name evidence="4" type="primary">rpsR</name>
    <name evidence="6" type="ORF">A2172_02115</name>
</gene>
<evidence type="ECO:0000256" key="5">
    <source>
        <dbReference type="RuleBase" id="RU003910"/>
    </source>
</evidence>
<evidence type="ECO:0000256" key="1">
    <source>
        <dbReference type="ARBA" id="ARBA00005589"/>
    </source>
</evidence>